<dbReference type="AlphaFoldDB" id="A0A314XSU5"/>
<evidence type="ECO:0000259" key="2">
    <source>
        <dbReference type="Pfam" id="PF21647"/>
    </source>
</evidence>
<organism evidence="3 4">
    <name type="scientific">Prunus yedoensis var. nudiflora</name>
    <dbReference type="NCBI Taxonomy" id="2094558"/>
    <lineage>
        <taxon>Eukaryota</taxon>
        <taxon>Viridiplantae</taxon>
        <taxon>Streptophyta</taxon>
        <taxon>Embryophyta</taxon>
        <taxon>Tracheophyta</taxon>
        <taxon>Spermatophyta</taxon>
        <taxon>Magnoliopsida</taxon>
        <taxon>eudicotyledons</taxon>
        <taxon>Gunneridae</taxon>
        <taxon>Pentapetalae</taxon>
        <taxon>rosids</taxon>
        <taxon>fabids</taxon>
        <taxon>Rosales</taxon>
        <taxon>Rosaceae</taxon>
        <taxon>Amygdaloideae</taxon>
        <taxon>Amygdaleae</taxon>
        <taxon>Prunus</taxon>
    </lineage>
</organism>
<dbReference type="Proteomes" id="UP000250321">
    <property type="component" value="Unassembled WGS sequence"/>
</dbReference>
<feature type="compositionally biased region" description="Polar residues" evidence="1">
    <location>
        <begin position="260"/>
        <end position="286"/>
    </location>
</feature>
<feature type="domain" description="DUF6857" evidence="2">
    <location>
        <begin position="102"/>
        <end position="287"/>
    </location>
</feature>
<proteinExistence type="predicted"/>
<feature type="compositionally biased region" description="Polar residues" evidence="1">
    <location>
        <begin position="57"/>
        <end position="70"/>
    </location>
</feature>
<dbReference type="STRING" id="2094558.A0A314XSU5"/>
<dbReference type="PANTHER" id="PTHR31928:SF4">
    <property type="entry name" value="OS08G0541500 PROTEIN"/>
    <property type="match status" value="1"/>
</dbReference>
<name>A0A314XSU5_PRUYE</name>
<comment type="caution">
    <text evidence="3">The sequence shown here is derived from an EMBL/GenBank/DDBJ whole genome shotgun (WGS) entry which is preliminary data.</text>
</comment>
<feature type="compositionally biased region" description="Low complexity" evidence="1">
    <location>
        <begin position="249"/>
        <end position="259"/>
    </location>
</feature>
<feature type="region of interest" description="Disordered" evidence="1">
    <location>
        <begin position="1"/>
        <end position="95"/>
    </location>
</feature>
<dbReference type="OrthoDB" id="1908057at2759"/>
<dbReference type="InterPro" id="IPR049172">
    <property type="entry name" value="DUF6857_pln"/>
</dbReference>
<protein>
    <recommendedName>
        <fullName evidence="2">DUF6857 domain-containing protein</fullName>
    </recommendedName>
</protein>
<dbReference type="Pfam" id="PF21647">
    <property type="entry name" value="DUF6857"/>
    <property type="match status" value="1"/>
</dbReference>
<dbReference type="InterPro" id="IPR010341">
    <property type="entry name" value="DUF936_pln"/>
</dbReference>
<evidence type="ECO:0000313" key="4">
    <source>
        <dbReference type="Proteomes" id="UP000250321"/>
    </source>
</evidence>
<gene>
    <name evidence="3" type="ORF">Pyn_21160</name>
</gene>
<feature type="compositionally biased region" description="Basic and acidic residues" evidence="1">
    <location>
        <begin position="205"/>
        <end position="223"/>
    </location>
</feature>
<keyword evidence="4" id="KW-1185">Reference proteome</keyword>
<dbReference type="PANTHER" id="PTHR31928">
    <property type="entry name" value="EXPRESSED PROTEIN"/>
    <property type="match status" value="1"/>
</dbReference>
<feature type="region of interest" description="Disordered" evidence="1">
    <location>
        <begin position="200"/>
        <end position="223"/>
    </location>
</feature>
<dbReference type="EMBL" id="PJQY01002224">
    <property type="protein sequence ID" value="PQP95558.1"/>
    <property type="molecule type" value="Genomic_DNA"/>
</dbReference>
<sequence>MEVKNRESSKLRATPHDPKQEVRMSAPRKSTSSERLPSKEENKIQMSAKSLKEESKVQMSTKKVTANGTLGDQDRSNKQRVVGKKSTDANNGFPGNLVKVSLNNRKLTDGSFPWASLPSSVAKLGKEVLRHRDAAQIAAIEAMQEASAAESLLRCLSIYSELTTSAKEDNPQPAVEQFLALHASLNNARVVADSLSKIIPAGSSPDREESPSEDAQKITSDRRKQAASWVQAALATNLSSFAVFSKESSSTSVPASASSQNRKIVSANQPMLVLENSTKNTSTKSQGKVRHTVGSKFPTPGTPRRLGDGSAISQKPQAQPLPEWE</sequence>
<reference evidence="3 4" key="1">
    <citation type="submission" date="2018-02" db="EMBL/GenBank/DDBJ databases">
        <title>Draft genome of wild Prunus yedoensis var. nudiflora.</title>
        <authorList>
            <person name="Baek S."/>
            <person name="Kim J.-H."/>
            <person name="Choi K."/>
            <person name="Kim G.-B."/>
            <person name="Cho A."/>
            <person name="Jang H."/>
            <person name="Shin C.-H."/>
            <person name="Yu H.-J."/>
            <person name="Mun J.-H."/>
        </authorList>
    </citation>
    <scope>NUCLEOTIDE SEQUENCE [LARGE SCALE GENOMIC DNA]</scope>
    <source>
        <strain evidence="4">cv. Jeju island</strain>
        <tissue evidence="3">Leaf</tissue>
    </source>
</reference>
<feature type="compositionally biased region" description="Basic and acidic residues" evidence="1">
    <location>
        <begin position="1"/>
        <end position="22"/>
    </location>
</feature>
<evidence type="ECO:0000313" key="3">
    <source>
        <dbReference type="EMBL" id="PQP95558.1"/>
    </source>
</evidence>
<evidence type="ECO:0000256" key="1">
    <source>
        <dbReference type="SAM" id="MobiDB-lite"/>
    </source>
</evidence>
<accession>A0A314XSU5</accession>
<feature type="region of interest" description="Disordered" evidence="1">
    <location>
        <begin position="249"/>
        <end position="325"/>
    </location>
</feature>